<proteinExistence type="inferred from homology"/>
<reference evidence="4 5" key="1">
    <citation type="journal article" date="2012" name="Sci. Rep.">
        <title>Genomic perspectives on the evolution of fungal entomopathogenicity in Beauveria bassiana.</title>
        <authorList>
            <person name="Xiao G."/>
            <person name="Ying S.H."/>
            <person name="Zheng P."/>
            <person name="Wang Z.L."/>
            <person name="Zhang S."/>
            <person name="Xie X.Q."/>
            <person name="Shang Y."/>
            <person name="St Leger R.J."/>
            <person name="Zhao G.P."/>
            <person name="Wang C."/>
            <person name="Feng M.G."/>
        </authorList>
    </citation>
    <scope>NUCLEOTIDE SEQUENCE [LARGE SCALE GENOMIC DNA]</scope>
    <source>
        <strain evidence="4 5">ARSEF 2860</strain>
    </source>
</reference>
<accession>J4KR96</accession>
<comment type="similarity">
    <text evidence="2">Belongs to the ustYa family.</text>
</comment>
<feature type="region of interest" description="Disordered" evidence="3">
    <location>
        <begin position="1"/>
        <end position="25"/>
    </location>
</feature>
<dbReference type="EMBL" id="JH725150">
    <property type="protein sequence ID" value="EJP70569.1"/>
    <property type="molecule type" value="Genomic_DNA"/>
</dbReference>
<dbReference type="Proteomes" id="UP000002762">
    <property type="component" value="Unassembled WGS sequence"/>
</dbReference>
<gene>
    <name evidence="4" type="ORF">BBA_00199</name>
</gene>
<dbReference type="GeneID" id="19883211"/>
<evidence type="ECO:0000313" key="4">
    <source>
        <dbReference type="EMBL" id="EJP70569.1"/>
    </source>
</evidence>
<dbReference type="GO" id="GO:0043386">
    <property type="term" value="P:mycotoxin biosynthetic process"/>
    <property type="evidence" value="ECO:0007669"/>
    <property type="project" value="InterPro"/>
</dbReference>
<evidence type="ECO:0000313" key="5">
    <source>
        <dbReference type="Proteomes" id="UP000002762"/>
    </source>
</evidence>
<dbReference type="AlphaFoldDB" id="J4KR96"/>
<keyword evidence="5" id="KW-1185">Reference proteome</keyword>
<dbReference type="RefSeq" id="XP_008593518.1">
    <property type="nucleotide sequence ID" value="XM_008595296.1"/>
</dbReference>
<sequence length="99" mass="10926">MAIQTIAPPDEEAATIMKPRHDRDPSKVPFGHLGHCLDYMRQTVLCYADGTLEPPEPSDHGLGIEGYNITRHCKSSDAVYRLAEDSPIRNPDGSPRRAA</sequence>
<dbReference type="InterPro" id="IPR021765">
    <property type="entry name" value="UstYa-like"/>
</dbReference>
<comment type="pathway">
    <text evidence="1">Mycotoxin biosynthesis.</text>
</comment>
<evidence type="ECO:0000256" key="2">
    <source>
        <dbReference type="ARBA" id="ARBA00035112"/>
    </source>
</evidence>
<dbReference type="PANTHER" id="PTHR33365">
    <property type="entry name" value="YALI0B05434P"/>
    <property type="match status" value="1"/>
</dbReference>
<dbReference type="HOGENOM" id="CLU_2319977_0_0_1"/>
<dbReference type="InParanoid" id="J4KR96"/>
<dbReference type="Pfam" id="PF11807">
    <property type="entry name" value="UstYa"/>
    <property type="match status" value="1"/>
</dbReference>
<protein>
    <submittedName>
        <fullName evidence="4">Uncharacterized protein</fullName>
    </submittedName>
</protein>
<evidence type="ECO:0000256" key="3">
    <source>
        <dbReference type="SAM" id="MobiDB-lite"/>
    </source>
</evidence>
<organism evidence="4 5">
    <name type="scientific">Beauveria bassiana (strain ARSEF 2860)</name>
    <name type="common">White muscardine disease fungus</name>
    <name type="synonym">Tritirachium shiotae</name>
    <dbReference type="NCBI Taxonomy" id="655819"/>
    <lineage>
        <taxon>Eukaryota</taxon>
        <taxon>Fungi</taxon>
        <taxon>Dikarya</taxon>
        <taxon>Ascomycota</taxon>
        <taxon>Pezizomycotina</taxon>
        <taxon>Sordariomycetes</taxon>
        <taxon>Hypocreomycetidae</taxon>
        <taxon>Hypocreales</taxon>
        <taxon>Cordycipitaceae</taxon>
        <taxon>Beauveria</taxon>
    </lineage>
</organism>
<evidence type="ECO:0000256" key="1">
    <source>
        <dbReference type="ARBA" id="ARBA00004685"/>
    </source>
</evidence>
<dbReference type="PANTHER" id="PTHR33365:SF4">
    <property type="entry name" value="CYCLOCHLOROTINE BIOSYNTHESIS PROTEIN O"/>
    <property type="match status" value="1"/>
</dbReference>
<name>J4KR96_BEAB2</name>